<protein>
    <recommendedName>
        <fullName evidence="4">Transmembrane family 220, helix</fullName>
    </recommendedName>
</protein>
<evidence type="ECO:0008006" key="4">
    <source>
        <dbReference type="Google" id="ProtNLM"/>
    </source>
</evidence>
<evidence type="ECO:0000256" key="1">
    <source>
        <dbReference type="SAM" id="Phobius"/>
    </source>
</evidence>
<dbReference type="PANTHER" id="PTHR34262:SF1">
    <property type="entry name" value="TRANSMEMBRANE PROTEIN 220"/>
    <property type="match status" value="1"/>
</dbReference>
<reference evidence="2 3" key="1">
    <citation type="submission" date="2018-10" db="EMBL/GenBank/DDBJ databases">
        <title>Ulvibacterium marinum gen. nov., sp. nov., a novel marine bacterium of the family Flavobacteriaceae, isolated from a culture of the green alga Ulva prolifera.</title>
        <authorList>
            <person name="Zhang Z."/>
        </authorList>
    </citation>
    <scope>NUCLEOTIDE SEQUENCE [LARGE SCALE GENOMIC DNA]</scope>
    <source>
        <strain evidence="2 3">CCMM003</strain>
    </source>
</reference>
<sequence length="119" mass="13549">MKLFFAILGWVFGALFLVSAVVQYNDPDPWIWILIYSVAALVSFGFALRRLHYIVSLSFGVIALLGFIYVFPEKFEGFEIGAGDIKNIEEGREAFGLLIISVIMFIYALRTRFLRTSKI</sequence>
<feature type="transmembrane region" description="Helical" evidence="1">
    <location>
        <begin position="91"/>
        <end position="109"/>
    </location>
</feature>
<dbReference type="EMBL" id="RBCJ01000005">
    <property type="protein sequence ID" value="RKN78015.1"/>
    <property type="molecule type" value="Genomic_DNA"/>
</dbReference>
<comment type="caution">
    <text evidence="2">The sequence shown here is derived from an EMBL/GenBank/DDBJ whole genome shotgun (WGS) entry which is preliminary data.</text>
</comment>
<organism evidence="2 3">
    <name type="scientific">Ulvibacterium marinum</name>
    <dbReference type="NCBI Taxonomy" id="2419782"/>
    <lineage>
        <taxon>Bacteria</taxon>
        <taxon>Pseudomonadati</taxon>
        <taxon>Bacteroidota</taxon>
        <taxon>Flavobacteriia</taxon>
        <taxon>Flavobacteriales</taxon>
        <taxon>Flavobacteriaceae</taxon>
        <taxon>Ulvibacterium</taxon>
    </lineage>
</organism>
<proteinExistence type="predicted"/>
<dbReference type="PANTHER" id="PTHR34262">
    <property type="entry name" value="TRANSMEMBRANE PROTEIN 220"/>
    <property type="match status" value="1"/>
</dbReference>
<accession>A0A3B0BX12</accession>
<evidence type="ECO:0000313" key="3">
    <source>
        <dbReference type="Proteomes" id="UP000276603"/>
    </source>
</evidence>
<dbReference type="Proteomes" id="UP000276603">
    <property type="component" value="Unassembled WGS sequence"/>
</dbReference>
<dbReference type="AlphaFoldDB" id="A0A3B0BX12"/>
<feature type="transmembrane region" description="Helical" evidence="1">
    <location>
        <begin position="53"/>
        <end position="71"/>
    </location>
</feature>
<dbReference type="Pfam" id="PF15071">
    <property type="entry name" value="TMEM220"/>
    <property type="match status" value="1"/>
</dbReference>
<evidence type="ECO:0000313" key="2">
    <source>
        <dbReference type="EMBL" id="RKN78015.1"/>
    </source>
</evidence>
<keyword evidence="3" id="KW-1185">Reference proteome</keyword>
<keyword evidence="1" id="KW-0472">Membrane</keyword>
<keyword evidence="1" id="KW-1133">Transmembrane helix</keyword>
<gene>
    <name evidence="2" type="ORF">D7Z94_22660</name>
</gene>
<keyword evidence="1" id="KW-0812">Transmembrane</keyword>
<dbReference type="RefSeq" id="WP_120713912.1">
    <property type="nucleotide sequence ID" value="NZ_CANMKH010000003.1"/>
</dbReference>
<feature type="transmembrane region" description="Helical" evidence="1">
    <location>
        <begin position="30"/>
        <end position="48"/>
    </location>
</feature>
<dbReference type="InterPro" id="IPR029377">
    <property type="entry name" value="TMEM220"/>
</dbReference>
<dbReference type="OrthoDB" id="329078at2"/>
<name>A0A3B0BX12_9FLAO</name>